<dbReference type="Pfam" id="PF02525">
    <property type="entry name" value="Flavodoxin_2"/>
    <property type="match status" value="1"/>
</dbReference>
<dbReference type="EMBL" id="LR134350">
    <property type="protein sequence ID" value="VEG28110.1"/>
    <property type="molecule type" value="Genomic_DNA"/>
</dbReference>
<name>A0A448HGS5_9ACTO</name>
<dbReference type="GO" id="GO:0010181">
    <property type="term" value="F:FMN binding"/>
    <property type="evidence" value="ECO:0007669"/>
    <property type="project" value="TreeGrafter"/>
</dbReference>
<dbReference type="PANTHER" id="PTHR47307:SF1">
    <property type="entry name" value="GLUTATHIONE-REGULATED POTASSIUM-EFFLUX SYSTEM ANCILLARY PROTEIN KEFG"/>
    <property type="match status" value="1"/>
</dbReference>
<evidence type="ECO:0000256" key="1">
    <source>
        <dbReference type="ARBA" id="ARBA00023002"/>
    </source>
</evidence>
<dbReference type="InterPro" id="IPR046980">
    <property type="entry name" value="KefG/KefF"/>
</dbReference>
<dbReference type="SUPFAM" id="SSF52218">
    <property type="entry name" value="Flavoproteins"/>
    <property type="match status" value="1"/>
</dbReference>
<keyword evidence="1 3" id="KW-0560">Oxidoreductase</keyword>
<sequence length="203" mass="22987">MTRTTIFLYHPHLDQSTVNLRLAQAAEGLEGVQIRDMYSIYPDFEIDVDFEQNLLEETDRIILQFPMYWYSCPPLLKKWEDDVLTYGWAYGSTGDALHGKELLIATSVGAPASHYTRVDGGRRSVMDLIMRRPRTRDTTVAGYTVHDLLRPFQTMSDLVGTHYLQPFVTPGAATIVPADLEARAKAYARYVVSRKIPVLGPYG</sequence>
<reference evidence="3 4" key="1">
    <citation type="submission" date="2018-12" db="EMBL/GenBank/DDBJ databases">
        <authorList>
            <consortium name="Pathogen Informatics"/>
        </authorList>
    </citation>
    <scope>NUCLEOTIDE SEQUENCE [LARGE SCALE GENOMIC DNA]</scope>
    <source>
        <strain evidence="3 4">NCTC11636</strain>
    </source>
</reference>
<organism evidence="3 4">
    <name type="scientific">Actinomyces howellii</name>
    <dbReference type="NCBI Taxonomy" id="52771"/>
    <lineage>
        <taxon>Bacteria</taxon>
        <taxon>Bacillati</taxon>
        <taxon>Actinomycetota</taxon>
        <taxon>Actinomycetes</taxon>
        <taxon>Actinomycetales</taxon>
        <taxon>Actinomycetaceae</taxon>
        <taxon>Actinomyces</taxon>
    </lineage>
</organism>
<dbReference type="EC" id="1.6.99.-" evidence="3"/>
<dbReference type="GO" id="GO:0009055">
    <property type="term" value="F:electron transfer activity"/>
    <property type="evidence" value="ECO:0007669"/>
    <property type="project" value="TreeGrafter"/>
</dbReference>
<keyword evidence="4" id="KW-1185">Reference proteome</keyword>
<dbReference type="InterPro" id="IPR029039">
    <property type="entry name" value="Flavoprotein-like_sf"/>
</dbReference>
<dbReference type="InterPro" id="IPR003680">
    <property type="entry name" value="Flavodoxin_fold"/>
</dbReference>
<dbReference type="RefSeq" id="WP_126382465.1">
    <property type="nucleotide sequence ID" value="NZ_LR134350.1"/>
</dbReference>
<gene>
    <name evidence="3" type="primary">ywrO</name>
    <name evidence="3" type="ORF">NCTC11636_01374</name>
</gene>
<dbReference type="Gene3D" id="3.40.50.360">
    <property type="match status" value="1"/>
</dbReference>
<dbReference type="KEGG" id="ahw:NCTC11636_01374"/>
<evidence type="ECO:0000313" key="3">
    <source>
        <dbReference type="EMBL" id="VEG28110.1"/>
    </source>
</evidence>
<dbReference type="Proteomes" id="UP000266895">
    <property type="component" value="Chromosome"/>
</dbReference>
<feature type="domain" description="Flavodoxin-like fold" evidence="2">
    <location>
        <begin position="4"/>
        <end position="189"/>
    </location>
</feature>
<accession>A0A448HGS5</accession>
<dbReference type="OrthoDB" id="9798454at2"/>
<evidence type="ECO:0000259" key="2">
    <source>
        <dbReference type="Pfam" id="PF02525"/>
    </source>
</evidence>
<dbReference type="GO" id="GO:0003955">
    <property type="term" value="F:NAD(P)H dehydrogenase (quinone) activity"/>
    <property type="evidence" value="ECO:0007669"/>
    <property type="project" value="TreeGrafter"/>
</dbReference>
<dbReference type="PANTHER" id="PTHR47307">
    <property type="entry name" value="GLUTATHIONE-REGULATED POTASSIUM-EFFLUX SYSTEM ANCILLARY PROTEIN KEFG"/>
    <property type="match status" value="1"/>
</dbReference>
<protein>
    <submittedName>
        <fullName evidence="3">General stress protein 14</fullName>
        <ecNumber evidence="3">1.6.99.-</ecNumber>
    </submittedName>
</protein>
<proteinExistence type="predicted"/>
<dbReference type="AlphaFoldDB" id="A0A448HGS5"/>
<evidence type="ECO:0000313" key="4">
    <source>
        <dbReference type="Proteomes" id="UP000266895"/>
    </source>
</evidence>